<dbReference type="InterPro" id="IPR016030">
    <property type="entry name" value="CblAdoTrfase-like"/>
</dbReference>
<dbReference type="RefSeq" id="WP_390248116.1">
    <property type="nucleotide sequence ID" value="NZ_JBHSDT010000001.1"/>
</dbReference>
<gene>
    <name evidence="16" type="ORF">ACFOY7_00025</name>
</gene>
<organism evidence="16 17">
    <name type="scientific">Gracilibacillus xinjiangensis</name>
    <dbReference type="NCBI Taxonomy" id="1193282"/>
    <lineage>
        <taxon>Bacteria</taxon>
        <taxon>Bacillati</taxon>
        <taxon>Bacillota</taxon>
        <taxon>Bacilli</taxon>
        <taxon>Bacillales</taxon>
        <taxon>Bacillaceae</taxon>
        <taxon>Gracilibacillus</taxon>
    </lineage>
</organism>
<evidence type="ECO:0000256" key="3">
    <source>
        <dbReference type="ARBA" id="ARBA00012454"/>
    </source>
</evidence>
<evidence type="ECO:0000256" key="5">
    <source>
        <dbReference type="ARBA" id="ARBA00022573"/>
    </source>
</evidence>
<accession>A0ABV8WPF3</accession>
<evidence type="ECO:0000313" key="16">
    <source>
        <dbReference type="EMBL" id="MFC4401482.1"/>
    </source>
</evidence>
<evidence type="ECO:0000256" key="8">
    <source>
        <dbReference type="ARBA" id="ARBA00022840"/>
    </source>
</evidence>
<sequence length="186" mass="21247">MQIYTRTGDAGETSLIYGKRVAKNDLRVKAYGTCDEVNSIIGLAISHLLRIDDWAEKDAMTSSLQYVQTVLFHIGSELATPLDKEVKWQIGERHIFQLEQEIDVWQEQLPVLKNFILPSGHVAASTLHHARTVTRRAERLVVSMKNDLHTPLVLQYLNRLSDYLFVAARYINHQLAVEELILNPDI</sequence>
<keyword evidence="17" id="KW-1185">Reference proteome</keyword>
<protein>
    <recommendedName>
        <fullName evidence="4 14">Corrinoid adenosyltransferase</fullName>
        <ecNumber evidence="3 14">2.5.1.17</ecNumber>
    </recommendedName>
    <alternativeName>
        <fullName evidence="9 14">Cob(II)alamin adenosyltransferase</fullName>
    </alternativeName>
    <alternativeName>
        <fullName evidence="11 14">Cob(II)yrinic acid a,c-diamide adenosyltransferase</fullName>
    </alternativeName>
    <alternativeName>
        <fullName evidence="10 14">Cobinamide/cobalamin adenosyltransferase</fullName>
    </alternativeName>
</protein>
<evidence type="ECO:0000256" key="11">
    <source>
        <dbReference type="ARBA" id="ARBA00033354"/>
    </source>
</evidence>
<dbReference type="Pfam" id="PF01923">
    <property type="entry name" value="Cob_adeno_trans"/>
    <property type="match status" value="1"/>
</dbReference>
<evidence type="ECO:0000256" key="12">
    <source>
        <dbReference type="ARBA" id="ARBA00048555"/>
    </source>
</evidence>
<keyword evidence="5 14" id="KW-0169">Cobalamin biosynthesis</keyword>
<evidence type="ECO:0000256" key="7">
    <source>
        <dbReference type="ARBA" id="ARBA00022741"/>
    </source>
</evidence>
<evidence type="ECO:0000256" key="2">
    <source>
        <dbReference type="ARBA" id="ARBA00007487"/>
    </source>
</evidence>
<proteinExistence type="inferred from homology"/>
<comment type="pathway">
    <text evidence="1 14">Cofactor biosynthesis; adenosylcobalamin biosynthesis; adenosylcobalamin from cob(II)yrinate a,c-diamide: step 2/7.</text>
</comment>
<evidence type="ECO:0000256" key="10">
    <source>
        <dbReference type="ARBA" id="ARBA00033334"/>
    </source>
</evidence>
<dbReference type="InterPro" id="IPR036451">
    <property type="entry name" value="CblAdoTrfase-like_sf"/>
</dbReference>
<evidence type="ECO:0000313" key="17">
    <source>
        <dbReference type="Proteomes" id="UP001595882"/>
    </source>
</evidence>
<dbReference type="SUPFAM" id="SSF89028">
    <property type="entry name" value="Cobalamin adenosyltransferase-like"/>
    <property type="match status" value="1"/>
</dbReference>
<dbReference type="InterPro" id="IPR029499">
    <property type="entry name" value="PduO-typ"/>
</dbReference>
<comment type="catalytic activity">
    <reaction evidence="12 14">
        <text>2 cob(II)yrinate a,c diamide + reduced [electron-transfer flavoprotein] + 2 ATP = 2 adenosylcob(III)yrinate a,c-diamide + 2 triphosphate + oxidized [electron-transfer flavoprotein] + 3 H(+)</text>
        <dbReference type="Rhea" id="RHEA:11528"/>
        <dbReference type="Rhea" id="RHEA-COMP:10685"/>
        <dbReference type="Rhea" id="RHEA-COMP:10686"/>
        <dbReference type="ChEBI" id="CHEBI:15378"/>
        <dbReference type="ChEBI" id="CHEBI:18036"/>
        <dbReference type="ChEBI" id="CHEBI:30616"/>
        <dbReference type="ChEBI" id="CHEBI:57692"/>
        <dbReference type="ChEBI" id="CHEBI:58307"/>
        <dbReference type="ChEBI" id="CHEBI:58503"/>
        <dbReference type="ChEBI" id="CHEBI:58537"/>
        <dbReference type="EC" id="2.5.1.17"/>
    </reaction>
</comment>
<evidence type="ECO:0000256" key="9">
    <source>
        <dbReference type="ARBA" id="ARBA00031529"/>
    </source>
</evidence>
<dbReference type="Proteomes" id="UP001595882">
    <property type="component" value="Unassembled WGS sequence"/>
</dbReference>
<evidence type="ECO:0000256" key="14">
    <source>
        <dbReference type="RuleBase" id="RU366026"/>
    </source>
</evidence>
<evidence type="ECO:0000256" key="6">
    <source>
        <dbReference type="ARBA" id="ARBA00022679"/>
    </source>
</evidence>
<dbReference type="EMBL" id="JBHSDT010000001">
    <property type="protein sequence ID" value="MFC4401482.1"/>
    <property type="molecule type" value="Genomic_DNA"/>
</dbReference>
<reference evidence="17" key="1">
    <citation type="journal article" date="2019" name="Int. J. Syst. Evol. Microbiol.">
        <title>The Global Catalogue of Microorganisms (GCM) 10K type strain sequencing project: providing services to taxonomists for standard genome sequencing and annotation.</title>
        <authorList>
            <consortium name="The Broad Institute Genomics Platform"/>
            <consortium name="The Broad Institute Genome Sequencing Center for Infectious Disease"/>
            <person name="Wu L."/>
            <person name="Ma J."/>
        </authorList>
    </citation>
    <scope>NUCLEOTIDE SEQUENCE [LARGE SCALE GENOMIC DNA]</scope>
    <source>
        <strain evidence="17">CCUG 37865</strain>
    </source>
</reference>
<dbReference type="PANTHER" id="PTHR12213">
    <property type="entry name" value="CORRINOID ADENOSYLTRANSFERASE"/>
    <property type="match status" value="1"/>
</dbReference>
<evidence type="ECO:0000259" key="15">
    <source>
        <dbReference type="Pfam" id="PF01923"/>
    </source>
</evidence>
<comment type="caution">
    <text evidence="16">The sequence shown here is derived from an EMBL/GenBank/DDBJ whole genome shotgun (WGS) entry which is preliminary data.</text>
</comment>
<dbReference type="NCBIfam" id="TIGR00636">
    <property type="entry name" value="PduO_Nterm"/>
    <property type="match status" value="1"/>
</dbReference>
<evidence type="ECO:0000256" key="1">
    <source>
        <dbReference type="ARBA" id="ARBA00005121"/>
    </source>
</evidence>
<evidence type="ECO:0000256" key="4">
    <source>
        <dbReference type="ARBA" id="ARBA00020963"/>
    </source>
</evidence>
<dbReference type="PANTHER" id="PTHR12213:SF0">
    <property type="entry name" value="CORRINOID ADENOSYLTRANSFERASE MMAB"/>
    <property type="match status" value="1"/>
</dbReference>
<comment type="similarity">
    <text evidence="2 14">Belongs to the Cob(I)alamin adenosyltransferase family.</text>
</comment>
<dbReference type="EC" id="2.5.1.17" evidence="3 14"/>
<name>A0ABV8WPF3_9BACI</name>
<comment type="catalytic activity">
    <reaction evidence="13 14">
        <text>2 cob(II)alamin + reduced [electron-transfer flavoprotein] + 2 ATP = 2 adenosylcob(III)alamin + 2 triphosphate + oxidized [electron-transfer flavoprotein] + 3 H(+)</text>
        <dbReference type="Rhea" id="RHEA:28671"/>
        <dbReference type="Rhea" id="RHEA-COMP:10685"/>
        <dbReference type="Rhea" id="RHEA-COMP:10686"/>
        <dbReference type="ChEBI" id="CHEBI:15378"/>
        <dbReference type="ChEBI" id="CHEBI:16304"/>
        <dbReference type="ChEBI" id="CHEBI:18036"/>
        <dbReference type="ChEBI" id="CHEBI:18408"/>
        <dbReference type="ChEBI" id="CHEBI:30616"/>
        <dbReference type="ChEBI" id="CHEBI:57692"/>
        <dbReference type="ChEBI" id="CHEBI:58307"/>
        <dbReference type="EC" id="2.5.1.17"/>
    </reaction>
</comment>
<keyword evidence="8 14" id="KW-0067">ATP-binding</keyword>
<feature type="domain" description="Cobalamin adenosyltransferase-like" evidence="15">
    <location>
        <begin position="3"/>
        <end position="171"/>
    </location>
</feature>
<dbReference type="GO" id="GO:0008817">
    <property type="term" value="F:corrinoid adenosyltransferase activity"/>
    <property type="evidence" value="ECO:0007669"/>
    <property type="project" value="UniProtKB-EC"/>
</dbReference>
<dbReference type="Gene3D" id="1.20.1200.10">
    <property type="entry name" value="Cobalamin adenosyltransferase-like"/>
    <property type="match status" value="1"/>
</dbReference>
<evidence type="ECO:0000256" key="13">
    <source>
        <dbReference type="ARBA" id="ARBA00048692"/>
    </source>
</evidence>
<keyword evidence="7 14" id="KW-0547">Nucleotide-binding</keyword>
<keyword evidence="6 14" id="KW-0808">Transferase</keyword>